<keyword evidence="2" id="KW-0699">rRNA-binding</keyword>
<keyword evidence="5" id="KW-0687">Ribonucleoprotein</keyword>
<feature type="region of interest" description="Disordered" evidence="8">
    <location>
        <begin position="62"/>
        <end position="91"/>
    </location>
</feature>
<evidence type="ECO:0000256" key="1">
    <source>
        <dbReference type="ARBA" id="ARBA00010528"/>
    </source>
</evidence>
<sequence>MILKIFISSILNSTTLKPNILSKKKFLIKICKKSKFFIQKNFFFKKKFTLCSIKTRAEIRGGGRKPYKQKGTGNSRIGSIRSPLKRGGGKSFGPRPSFTHIKINRKEKKLLVKTLIYNARFKYLIFNTLQTDIIFLKIIAYYKKLFLIIFFNKNTFLNCKYKNLKNFQYSFSYQLKINFFLNAKCIIFDFLSLLLINKN</sequence>
<name>A0A7T1C590_9STRA</name>
<dbReference type="Gene3D" id="3.40.1370.10">
    <property type="match status" value="1"/>
</dbReference>
<dbReference type="InterPro" id="IPR023574">
    <property type="entry name" value="Ribosomal_uL4_dom_sf"/>
</dbReference>
<protein>
    <recommendedName>
        <fullName evidence="6">Large ribosomal subunit protein uL4c</fullName>
    </recommendedName>
    <alternativeName>
        <fullName evidence="7">50S ribosomal protein L4, chloroplastic</fullName>
    </alternativeName>
</protein>
<dbReference type="GO" id="GO:1990904">
    <property type="term" value="C:ribonucleoprotein complex"/>
    <property type="evidence" value="ECO:0007669"/>
    <property type="project" value="UniProtKB-KW"/>
</dbReference>
<keyword evidence="4 9" id="KW-0689">Ribosomal protein</keyword>
<accession>A0A7T1C590</accession>
<gene>
    <name evidence="9" type="primary">rpl4</name>
</gene>
<dbReference type="InterPro" id="IPR002136">
    <property type="entry name" value="Ribosomal_uL4"/>
</dbReference>
<dbReference type="EMBL" id="MT909785">
    <property type="protein sequence ID" value="QPM99291.1"/>
    <property type="molecule type" value="Genomic_DNA"/>
</dbReference>
<dbReference type="AlphaFoldDB" id="A0A7T1C590"/>
<dbReference type="Pfam" id="PF00573">
    <property type="entry name" value="Ribosomal_L4"/>
    <property type="match status" value="1"/>
</dbReference>
<dbReference type="SUPFAM" id="SSF52166">
    <property type="entry name" value="Ribosomal protein L4"/>
    <property type="match status" value="1"/>
</dbReference>
<evidence type="ECO:0000256" key="7">
    <source>
        <dbReference type="ARBA" id="ARBA00035387"/>
    </source>
</evidence>
<geneLocation type="chloroplast" evidence="9"/>
<keyword evidence="9" id="KW-0150">Chloroplast</keyword>
<evidence type="ECO:0000256" key="3">
    <source>
        <dbReference type="ARBA" id="ARBA00022884"/>
    </source>
</evidence>
<evidence type="ECO:0000313" key="9">
    <source>
        <dbReference type="EMBL" id="QPM99291.1"/>
    </source>
</evidence>
<dbReference type="PANTHER" id="PTHR10746">
    <property type="entry name" value="50S RIBOSOMAL PROTEIN L4"/>
    <property type="match status" value="1"/>
</dbReference>
<proteinExistence type="inferred from homology"/>
<evidence type="ECO:0000256" key="8">
    <source>
        <dbReference type="SAM" id="MobiDB-lite"/>
    </source>
</evidence>
<keyword evidence="3" id="KW-0694">RNA-binding</keyword>
<dbReference type="GO" id="GO:0019843">
    <property type="term" value="F:rRNA binding"/>
    <property type="evidence" value="ECO:0007669"/>
    <property type="project" value="UniProtKB-KW"/>
</dbReference>
<dbReference type="GO" id="GO:0003735">
    <property type="term" value="F:structural constituent of ribosome"/>
    <property type="evidence" value="ECO:0007669"/>
    <property type="project" value="InterPro"/>
</dbReference>
<evidence type="ECO:0000256" key="2">
    <source>
        <dbReference type="ARBA" id="ARBA00022730"/>
    </source>
</evidence>
<dbReference type="InterPro" id="IPR013005">
    <property type="entry name" value="Ribosomal_uL4-like"/>
</dbReference>
<dbReference type="GO" id="GO:0005840">
    <property type="term" value="C:ribosome"/>
    <property type="evidence" value="ECO:0007669"/>
    <property type="project" value="UniProtKB-KW"/>
</dbReference>
<dbReference type="GO" id="GO:0006412">
    <property type="term" value="P:translation"/>
    <property type="evidence" value="ECO:0007669"/>
    <property type="project" value="InterPro"/>
</dbReference>
<reference evidence="9" key="1">
    <citation type="journal article" date="2021" name="Front. Plant Sci.">
        <title>Highly Reduced Plastid Genomes of the Non-photosynthetic Dictyochophyceans Pteridomonas spp. (Ochrophyta, SAR) Are Retained for tRNA-Glu-Based Organellar Heme Biosynthesis.</title>
        <authorList>
            <person name="Kayama M."/>
            <person name="Maciszewski K."/>
            <person name="Yabuki A."/>
            <person name="Miyashita H."/>
            <person name="Karnkowska A."/>
            <person name="Kamikawa R."/>
        </authorList>
    </citation>
    <scope>NUCLEOTIDE SEQUENCE</scope>
    <source>
        <strain evidence="9">NY0221</strain>
    </source>
</reference>
<evidence type="ECO:0000256" key="5">
    <source>
        <dbReference type="ARBA" id="ARBA00023274"/>
    </source>
</evidence>
<dbReference type="PANTHER" id="PTHR10746:SF17">
    <property type="entry name" value="LARGE RIBOSOMAL SUBUNIT PROTEIN UL4C"/>
    <property type="match status" value="1"/>
</dbReference>
<evidence type="ECO:0000256" key="4">
    <source>
        <dbReference type="ARBA" id="ARBA00022980"/>
    </source>
</evidence>
<keyword evidence="9" id="KW-0934">Plastid</keyword>
<organism evidence="9">
    <name type="scientific">Pteridomonas danica</name>
    <dbReference type="NCBI Taxonomy" id="38822"/>
    <lineage>
        <taxon>Eukaryota</taxon>
        <taxon>Sar</taxon>
        <taxon>Stramenopiles</taxon>
        <taxon>Ochrophyta</taxon>
        <taxon>Dictyochophyceae</taxon>
        <taxon>Pedinellales</taxon>
        <taxon>Pteridomonas</taxon>
    </lineage>
</organism>
<evidence type="ECO:0000256" key="6">
    <source>
        <dbReference type="ARBA" id="ARBA00035208"/>
    </source>
</evidence>
<comment type="similarity">
    <text evidence="1">Belongs to the universal ribosomal protein uL4 family.</text>
</comment>
<dbReference type="RefSeq" id="YP_010117085.1">
    <property type="nucleotide sequence ID" value="NC_056103.1"/>
</dbReference>
<dbReference type="GeneID" id="65316640"/>